<proteinExistence type="predicted"/>
<dbReference type="PANTHER" id="PTHR45947">
    <property type="entry name" value="SULFOQUINOVOSYL TRANSFERASE SQD2"/>
    <property type="match status" value="1"/>
</dbReference>
<dbReference type="GO" id="GO:0016757">
    <property type="term" value="F:glycosyltransferase activity"/>
    <property type="evidence" value="ECO:0007669"/>
    <property type="project" value="InterPro"/>
</dbReference>
<keyword evidence="3" id="KW-1185">Reference proteome</keyword>
<dbReference type="Proteomes" id="UP000535020">
    <property type="component" value="Unassembled WGS sequence"/>
</dbReference>
<dbReference type="EMBL" id="JACBJI010000003">
    <property type="protein sequence ID" value="NYA71247.1"/>
    <property type="molecule type" value="Genomic_DNA"/>
</dbReference>
<comment type="caution">
    <text evidence="2">The sequence shown here is derived from an EMBL/GenBank/DDBJ whole genome shotgun (WGS) entry which is preliminary data.</text>
</comment>
<dbReference type="InterPro" id="IPR050194">
    <property type="entry name" value="Glycosyltransferase_grp1"/>
</dbReference>
<dbReference type="SUPFAM" id="SSF53756">
    <property type="entry name" value="UDP-Glycosyltransferase/glycogen phosphorylase"/>
    <property type="match status" value="1"/>
</dbReference>
<evidence type="ECO:0000313" key="2">
    <source>
        <dbReference type="EMBL" id="NYA71247.1"/>
    </source>
</evidence>
<dbReference type="InterPro" id="IPR001296">
    <property type="entry name" value="Glyco_trans_1"/>
</dbReference>
<dbReference type="PANTHER" id="PTHR45947:SF3">
    <property type="entry name" value="SULFOQUINOVOSYL TRANSFERASE SQD2"/>
    <property type="match status" value="1"/>
</dbReference>
<dbReference type="RefSeq" id="WP_176006044.1">
    <property type="nucleotide sequence ID" value="NZ_JABWMI010000010.1"/>
</dbReference>
<name>A0A7Y8Y2D1_9FLAO</name>
<organism evidence="2 3">
    <name type="scientific">Flavobacterium agri</name>
    <dbReference type="NCBI Taxonomy" id="2743471"/>
    <lineage>
        <taxon>Bacteria</taxon>
        <taxon>Pseudomonadati</taxon>
        <taxon>Bacteroidota</taxon>
        <taxon>Flavobacteriia</taxon>
        <taxon>Flavobacteriales</taxon>
        <taxon>Flavobacteriaceae</taxon>
        <taxon>Flavobacterium</taxon>
    </lineage>
</organism>
<dbReference type="AlphaFoldDB" id="A0A7Y8Y2D1"/>
<dbReference type="Gene3D" id="3.40.50.2000">
    <property type="entry name" value="Glycogen Phosphorylase B"/>
    <property type="match status" value="2"/>
</dbReference>
<protein>
    <submittedName>
        <fullName evidence="2">Glycosyltransferase</fullName>
    </submittedName>
</protein>
<keyword evidence="2" id="KW-0808">Transferase</keyword>
<dbReference type="Pfam" id="PF00534">
    <property type="entry name" value="Glycos_transf_1"/>
    <property type="match status" value="1"/>
</dbReference>
<evidence type="ECO:0000313" key="3">
    <source>
        <dbReference type="Proteomes" id="UP000535020"/>
    </source>
</evidence>
<gene>
    <name evidence="2" type="ORF">HZF10_09975</name>
</gene>
<evidence type="ECO:0000259" key="1">
    <source>
        <dbReference type="Pfam" id="PF00534"/>
    </source>
</evidence>
<reference evidence="2 3" key="1">
    <citation type="submission" date="2020-07" db="EMBL/GenBank/DDBJ databases">
        <authorList>
            <person name="Sun Q."/>
        </authorList>
    </citation>
    <scope>NUCLEOTIDE SEQUENCE [LARGE SCALE GENOMIC DNA]</scope>
    <source>
        <strain evidence="2 3">MAH-1</strain>
    </source>
</reference>
<feature type="domain" description="Glycosyl transferase family 1" evidence="1">
    <location>
        <begin position="179"/>
        <end position="339"/>
    </location>
</feature>
<sequence length="358" mass="40681">MRPPKICLVGNSLSFGGADKIHAVLSNYFASEGFEVHNIIFIDGVTYDFSGELLNLGAERKNGGISDLFKRFTRISDYLKQHTFDFIIDFRTRHKPLREFFLTRLFSHYRYIPTIHSYKTEWYFTPNAFVAKRIFKNAFKIVCVASEIEDRVKSEYGYDQVVTITNPLESDKIESLSNQPIDVGFRYIVAAGRMAEDDHKQFAKLMMAFLDSDLPKQGIKLLFLGDGPMRMEFENLSEIGGLPTVFKGFVDNPYPYLKNAEFTVLTSKFEGLPNILAESLAVGTPVVSFDCQSGPRDLIMDRENGLLVENQNWGAFVSALNEMANDTELRKKCGSNAKSSVMRMEVSEIGQIWKDLLK</sequence>
<accession>A0A7Y8Y2D1</accession>